<evidence type="ECO:0000256" key="7">
    <source>
        <dbReference type="ARBA" id="ARBA00023102"/>
    </source>
</evidence>
<dbReference type="KEGG" id="mew:MSWAN_1740"/>
<dbReference type="STRING" id="868131.MSWAN_1740"/>
<evidence type="ECO:0000256" key="10">
    <source>
        <dbReference type="SAM" id="MobiDB-lite"/>
    </source>
</evidence>
<dbReference type="FunFam" id="3.10.20.810:FF:000001">
    <property type="entry name" value="Histidine biosynthesis bifunctional protein HisIE"/>
    <property type="match status" value="1"/>
</dbReference>
<comment type="pathway">
    <text evidence="2 9">Amino-acid biosynthesis; L-histidine biosynthesis; L-histidine from 5-phospho-alpha-D-ribose 1-diphosphate: step 3/9.</text>
</comment>
<sequence length="178" mass="20619">MNENLQTEKVQKNEDPTREDLKKVDPRMQDLEKVDPKDEDLLNLNFRHNVNGEDLVIAVAQDYETSEVLMVAFMNKEAIIKTLETGKAHYWSTSRGKPWFKGESSGHIQEVKEIFTDCDKDAVLLKVKQTGAACHEGYYSCFFREISHDNSNDVNIKEYKLKIVKDKVFEPEKVYGEK</sequence>
<feature type="binding site" evidence="9">
    <location>
        <position position="118"/>
    </location>
    <ligand>
        <name>Zn(2+)</name>
        <dbReference type="ChEBI" id="CHEBI:29105"/>
        <note>ligand shared between dimeric partners</note>
    </ligand>
</feature>
<comment type="subunit">
    <text evidence="3 9">Homodimer.</text>
</comment>
<feature type="binding site" evidence="9">
    <location>
        <position position="117"/>
    </location>
    <ligand>
        <name>Mg(2+)</name>
        <dbReference type="ChEBI" id="CHEBI:18420"/>
    </ligand>
</feature>
<dbReference type="HOGENOM" id="CLU_048577_5_0_2"/>
<evidence type="ECO:0000256" key="3">
    <source>
        <dbReference type="ARBA" id="ARBA00011738"/>
    </source>
</evidence>
<dbReference type="HAMAP" id="MF_01021">
    <property type="entry name" value="HisI"/>
    <property type="match status" value="1"/>
</dbReference>
<keyword evidence="5 9" id="KW-0028">Amino-acid biosynthesis</keyword>
<comment type="cofactor">
    <cofactor evidence="9">
        <name>Zn(2+)</name>
        <dbReference type="ChEBI" id="CHEBI:29105"/>
    </cofactor>
    <text evidence="9">Binds 1 zinc ion per subunit.</text>
</comment>
<keyword evidence="7 9" id="KW-0368">Histidine biosynthesis</keyword>
<dbReference type="eggNOG" id="arCOG02676">
    <property type="taxonomic scope" value="Archaea"/>
</dbReference>
<evidence type="ECO:0000256" key="1">
    <source>
        <dbReference type="ARBA" id="ARBA00000024"/>
    </source>
</evidence>
<dbReference type="SUPFAM" id="SSF141734">
    <property type="entry name" value="HisI-like"/>
    <property type="match status" value="1"/>
</dbReference>
<dbReference type="GO" id="GO:0000105">
    <property type="term" value="P:L-histidine biosynthetic process"/>
    <property type="evidence" value="ECO:0007669"/>
    <property type="project" value="UniProtKB-UniRule"/>
</dbReference>
<feature type="region of interest" description="Disordered" evidence="10">
    <location>
        <begin position="1"/>
        <end position="28"/>
    </location>
</feature>
<dbReference type="Pfam" id="PF01502">
    <property type="entry name" value="PRA-CH"/>
    <property type="match status" value="1"/>
</dbReference>
<dbReference type="AlphaFoldDB" id="F6D3U9"/>
<dbReference type="InterPro" id="IPR038019">
    <property type="entry name" value="PRib_AMP_CycHydrolase_sf"/>
</dbReference>
<evidence type="ECO:0000256" key="5">
    <source>
        <dbReference type="ARBA" id="ARBA00022605"/>
    </source>
</evidence>
<dbReference type="PANTHER" id="PTHR42945:SF1">
    <property type="entry name" value="HISTIDINE BIOSYNTHESIS BIFUNCTIONAL PROTEIN HIS7"/>
    <property type="match status" value="1"/>
</dbReference>
<dbReference type="GO" id="GO:0000287">
    <property type="term" value="F:magnesium ion binding"/>
    <property type="evidence" value="ECO:0007669"/>
    <property type="project" value="UniProtKB-UniRule"/>
</dbReference>
<comment type="function">
    <text evidence="8 9">Catalyzes the hydrolysis of the adenine ring of phosphoribosyl-AMP.</text>
</comment>
<dbReference type="Gene3D" id="3.10.20.810">
    <property type="entry name" value="Phosphoribosyl-AMP cyclohydrolase"/>
    <property type="match status" value="1"/>
</dbReference>
<dbReference type="InterPro" id="IPR002496">
    <property type="entry name" value="PRib_AMP_CycHydrolase_dom"/>
</dbReference>
<evidence type="ECO:0000256" key="2">
    <source>
        <dbReference type="ARBA" id="ARBA00005169"/>
    </source>
</evidence>
<dbReference type="EMBL" id="CP002772">
    <property type="protein sequence ID" value="AEG18751.1"/>
    <property type="molecule type" value="Genomic_DNA"/>
</dbReference>
<accession>F6D3U9</accession>
<dbReference type="GO" id="GO:0005737">
    <property type="term" value="C:cytoplasm"/>
    <property type="evidence" value="ECO:0007669"/>
    <property type="project" value="UniProtKB-SubCell"/>
</dbReference>
<name>F6D3U9_METPW</name>
<evidence type="ECO:0000313" key="13">
    <source>
        <dbReference type="Proteomes" id="UP000009231"/>
    </source>
</evidence>
<gene>
    <name evidence="9" type="primary">hisI</name>
    <name evidence="12" type="ordered locus">MSWAN_1740</name>
</gene>
<evidence type="ECO:0000256" key="8">
    <source>
        <dbReference type="ARBA" id="ARBA00053269"/>
    </source>
</evidence>
<dbReference type="EC" id="3.5.4.19" evidence="9"/>
<keyword evidence="9" id="KW-0862">Zinc</keyword>
<comment type="subcellular location">
    <subcellularLocation>
        <location evidence="9">Cytoplasm</location>
    </subcellularLocation>
</comment>
<evidence type="ECO:0000313" key="12">
    <source>
        <dbReference type="EMBL" id="AEG18751.1"/>
    </source>
</evidence>
<proteinExistence type="inferred from homology"/>
<dbReference type="InterPro" id="IPR026660">
    <property type="entry name" value="PRA-CH"/>
</dbReference>
<organism evidence="12 13">
    <name type="scientific">Methanobacterium paludis (strain DSM 25820 / JCM 18151 / SWAN1)</name>
    <dbReference type="NCBI Taxonomy" id="868131"/>
    <lineage>
        <taxon>Archaea</taxon>
        <taxon>Methanobacteriati</taxon>
        <taxon>Methanobacteriota</taxon>
        <taxon>Methanomada group</taxon>
        <taxon>Methanobacteria</taxon>
        <taxon>Methanobacteriales</taxon>
        <taxon>Methanobacteriaceae</taxon>
        <taxon>Methanobacterium</taxon>
    </lineage>
</organism>
<dbReference type="GO" id="GO:0004635">
    <property type="term" value="F:phosphoribosyl-AMP cyclohydrolase activity"/>
    <property type="evidence" value="ECO:0007669"/>
    <property type="project" value="UniProtKB-UniRule"/>
</dbReference>
<protein>
    <recommendedName>
        <fullName evidence="9">Phosphoribosyl-AMP cyclohydrolase</fullName>
        <shortName evidence="9">PRA-CH</shortName>
        <ecNumber evidence="9">3.5.4.19</ecNumber>
    </recommendedName>
</protein>
<evidence type="ECO:0000256" key="9">
    <source>
        <dbReference type="HAMAP-Rule" id="MF_01021"/>
    </source>
</evidence>
<keyword evidence="6 9" id="KW-0378">Hydrolase</keyword>
<feature type="binding site" evidence="9">
    <location>
        <position position="141"/>
    </location>
    <ligand>
        <name>Zn(2+)</name>
        <dbReference type="ChEBI" id="CHEBI:29105"/>
        <note>ligand shared between dimeric partners</note>
    </ligand>
</feature>
<comment type="similarity">
    <text evidence="9">Belongs to the PRA-CH family.</text>
</comment>
<comment type="cofactor">
    <cofactor evidence="9">
        <name>Mg(2+)</name>
        <dbReference type="ChEBI" id="CHEBI:18420"/>
    </cofactor>
    <text evidence="9">Binds 1 Mg(2+) ion per subunit.</text>
</comment>
<feature type="compositionally biased region" description="Basic and acidic residues" evidence="10">
    <location>
        <begin position="9"/>
        <end position="28"/>
    </location>
</feature>
<dbReference type="GO" id="GO:0004636">
    <property type="term" value="F:phosphoribosyl-ATP diphosphatase activity"/>
    <property type="evidence" value="ECO:0007669"/>
    <property type="project" value="UniProtKB-ARBA"/>
</dbReference>
<keyword evidence="9" id="KW-0460">Magnesium</keyword>
<comment type="catalytic activity">
    <reaction evidence="1 9">
        <text>1-(5-phospho-beta-D-ribosyl)-5'-AMP + H2O = 1-(5-phospho-beta-D-ribosyl)-5-[(5-phospho-beta-D-ribosylamino)methylideneamino]imidazole-4-carboxamide</text>
        <dbReference type="Rhea" id="RHEA:20049"/>
        <dbReference type="ChEBI" id="CHEBI:15377"/>
        <dbReference type="ChEBI" id="CHEBI:58435"/>
        <dbReference type="ChEBI" id="CHEBI:59457"/>
        <dbReference type="EC" id="3.5.4.19"/>
    </reaction>
</comment>
<feature type="domain" description="Phosphoribosyl-AMP cyclohydrolase" evidence="11">
    <location>
        <begin position="70"/>
        <end position="143"/>
    </location>
</feature>
<keyword evidence="13" id="KW-1185">Reference proteome</keyword>
<keyword evidence="4 9" id="KW-0963">Cytoplasm</keyword>
<evidence type="ECO:0000256" key="4">
    <source>
        <dbReference type="ARBA" id="ARBA00022490"/>
    </source>
</evidence>
<evidence type="ECO:0000259" key="11">
    <source>
        <dbReference type="Pfam" id="PF01502"/>
    </source>
</evidence>
<reference evidence="12 13" key="1">
    <citation type="journal article" date="2014" name="Int. J. Syst. Evol. Microbiol.">
        <title>Methanobacterium paludis sp. nov. and a novel strain of Methanobacterium lacus isolated from northern peatlands.</title>
        <authorList>
            <person name="Cadillo-Quiroz H."/>
            <person name="Brauer S.L."/>
            <person name="Goodson N."/>
            <person name="Yavitt J.B."/>
            <person name="Zinder S.H."/>
        </authorList>
    </citation>
    <scope>NUCLEOTIDE SEQUENCE [LARGE SCALE GENOMIC DNA]</scope>
    <source>
        <strain evidence="13">DSM 25820 / JCM 18151 / SWAN1</strain>
    </source>
</reference>
<dbReference type="PANTHER" id="PTHR42945">
    <property type="entry name" value="HISTIDINE BIOSYNTHESIS BIFUNCTIONAL PROTEIN"/>
    <property type="match status" value="1"/>
</dbReference>
<keyword evidence="9" id="KW-0479">Metal-binding</keyword>
<feature type="binding site" evidence="9">
    <location>
        <position position="121"/>
    </location>
    <ligand>
        <name>Mg(2+)</name>
        <dbReference type="ChEBI" id="CHEBI:18420"/>
    </ligand>
</feature>
<dbReference type="GO" id="GO:0008270">
    <property type="term" value="F:zinc ion binding"/>
    <property type="evidence" value="ECO:0007669"/>
    <property type="project" value="UniProtKB-UniRule"/>
</dbReference>
<feature type="binding site" evidence="9">
    <location>
        <position position="134"/>
    </location>
    <ligand>
        <name>Zn(2+)</name>
        <dbReference type="ChEBI" id="CHEBI:29105"/>
        <note>ligand shared between dimeric partners</note>
    </ligand>
</feature>
<evidence type="ECO:0000256" key="6">
    <source>
        <dbReference type="ARBA" id="ARBA00022801"/>
    </source>
</evidence>
<feature type="binding site" evidence="9">
    <location>
        <position position="119"/>
    </location>
    <ligand>
        <name>Mg(2+)</name>
        <dbReference type="ChEBI" id="CHEBI:18420"/>
    </ligand>
</feature>
<dbReference type="Proteomes" id="UP000009231">
    <property type="component" value="Chromosome"/>
</dbReference>
<dbReference type="NCBIfam" id="NF000768">
    <property type="entry name" value="PRK00051.1"/>
    <property type="match status" value="1"/>
</dbReference>
<dbReference type="UniPathway" id="UPA00031">
    <property type="reaction ID" value="UER00008"/>
</dbReference>